<dbReference type="InterPro" id="IPR025877">
    <property type="entry name" value="MobA-like_NTP_Trfase"/>
</dbReference>
<proteinExistence type="predicted"/>
<evidence type="ECO:0000259" key="3">
    <source>
        <dbReference type="Pfam" id="PF12804"/>
    </source>
</evidence>
<accession>X0VI14</accession>
<name>X0VI14_9ZZZZ</name>
<dbReference type="PANTHER" id="PTHR43584:SF8">
    <property type="entry name" value="N-ACETYLMURAMATE ALPHA-1-PHOSPHATE URIDYLYLTRANSFERASE"/>
    <property type="match status" value="1"/>
</dbReference>
<dbReference type="PANTHER" id="PTHR43584">
    <property type="entry name" value="NUCLEOTIDYL TRANSFERASE"/>
    <property type="match status" value="1"/>
</dbReference>
<dbReference type="AlphaFoldDB" id="X0VI14"/>
<sequence>MREMPSDQGTEARITTACLLAAGTGSRLRPLTDSIPKCLTEINGRPILERFVSCLCEQGFKRLVVVVGHLEHRIRRFLDEHASNLVVEYVRNPLYRTTNNIYSLRLAGNEIEESFLLVESDLVFEAPLLAGLLIPDKIAVSRILPWMNGTTITMDS</sequence>
<dbReference type="EMBL" id="BARS01032737">
    <property type="protein sequence ID" value="GAG17905.1"/>
    <property type="molecule type" value="Genomic_DNA"/>
</dbReference>
<organism evidence="4">
    <name type="scientific">marine sediment metagenome</name>
    <dbReference type="NCBI Taxonomy" id="412755"/>
    <lineage>
        <taxon>unclassified sequences</taxon>
        <taxon>metagenomes</taxon>
        <taxon>ecological metagenomes</taxon>
    </lineage>
</organism>
<dbReference type="Pfam" id="PF12804">
    <property type="entry name" value="NTP_transf_3"/>
    <property type="match status" value="1"/>
</dbReference>
<dbReference type="InterPro" id="IPR029044">
    <property type="entry name" value="Nucleotide-diphossugar_trans"/>
</dbReference>
<feature type="non-terminal residue" evidence="4">
    <location>
        <position position="156"/>
    </location>
</feature>
<evidence type="ECO:0000256" key="2">
    <source>
        <dbReference type="ARBA" id="ARBA00022695"/>
    </source>
</evidence>
<comment type="caution">
    <text evidence="4">The sequence shown here is derived from an EMBL/GenBank/DDBJ whole genome shotgun (WGS) entry which is preliminary data.</text>
</comment>
<keyword evidence="1" id="KW-0808">Transferase</keyword>
<keyword evidence="2" id="KW-0548">Nucleotidyltransferase</keyword>
<gene>
    <name evidence="4" type="ORF">S01H1_50785</name>
</gene>
<protein>
    <recommendedName>
        <fullName evidence="3">MobA-like NTP transferase domain-containing protein</fullName>
    </recommendedName>
</protein>
<evidence type="ECO:0000313" key="4">
    <source>
        <dbReference type="EMBL" id="GAG17905.1"/>
    </source>
</evidence>
<dbReference type="Gene3D" id="3.90.550.10">
    <property type="entry name" value="Spore Coat Polysaccharide Biosynthesis Protein SpsA, Chain A"/>
    <property type="match status" value="1"/>
</dbReference>
<dbReference type="SUPFAM" id="SSF53448">
    <property type="entry name" value="Nucleotide-diphospho-sugar transferases"/>
    <property type="match status" value="1"/>
</dbReference>
<feature type="domain" description="MobA-like NTP transferase" evidence="3">
    <location>
        <begin position="17"/>
        <end position="130"/>
    </location>
</feature>
<reference evidence="4" key="1">
    <citation type="journal article" date="2014" name="Front. Microbiol.">
        <title>High frequency of phylogenetically diverse reductive dehalogenase-homologous genes in deep subseafloor sedimentary metagenomes.</title>
        <authorList>
            <person name="Kawai M."/>
            <person name="Futagami T."/>
            <person name="Toyoda A."/>
            <person name="Takaki Y."/>
            <person name="Nishi S."/>
            <person name="Hori S."/>
            <person name="Arai W."/>
            <person name="Tsubouchi T."/>
            <person name="Morono Y."/>
            <person name="Uchiyama I."/>
            <person name="Ito T."/>
            <person name="Fujiyama A."/>
            <person name="Inagaki F."/>
            <person name="Takami H."/>
        </authorList>
    </citation>
    <scope>NUCLEOTIDE SEQUENCE</scope>
    <source>
        <strain evidence="4">Expedition CK06-06</strain>
    </source>
</reference>
<evidence type="ECO:0000256" key="1">
    <source>
        <dbReference type="ARBA" id="ARBA00022679"/>
    </source>
</evidence>
<dbReference type="GO" id="GO:0016779">
    <property type="term" value="F:nucleotidyltransferase activity"/>
    <property type="evidence" value="ECO:0007669"/>
    <property type="project" value="UniProtKB-KW"/>
</dbReference>
<dbReference type="InterPro" id="IPR050065">
    <property type="entry name" value="GlmU-like"/>
</dbReference>